<evidence type="ECO:0000313" key="1">
    <source>
        <dbReference type="EMBL" id="KZP18224.1"/>
    </source>
</evidence>
<evidence type="ECO:0000313" key="2">
    <source>
        <dbReference type="Proteomes" id="UP000076532"/>
    </source>
</evidence>
<protein>
    <submittedName>
        <fullName evidence="1">Uncharacterized protein</fullName>
    </submittedName>
</protein>
<dbReference type="Proteomes" id="UP000076532">
    <property type="component" value="Unassembled WGS sequence"/>
</dbReference>
<gene>
    <name evidence="1" type="ORF">FIBSPDRAFT_893587</name>
</gene>
<accession>A0A166GW24</accession>
<proteinExistence type="predicted"/>
<dbReference type="EMBL" id="KV417574">
    <property type="protein sequence ID" value="KZP18224.1"/>
    <property type="molecule type" value="Genomic_DNA"/>
</dbReference>
<sequence>MARHGAEERWGGRVRHHMIPRARTRARSGWTMEGIKTSRANPRTFGGRAGAGERLYMVGRRREGAQGASSNKGRAHVVCSDAARSPSEKRPGHTPTHFENAWGLVGGWGAVHEEEGTSAGARQCRARECRHRSGARWGLKYGWILVYEVVSRFPRVVEVVIVIIVSEVRTETIGA</sequence>
<keyword evidence="2" id="KW-1185">Reference proteome</keyword>
<name>A0A166GW24_9AGAM</name>
<reference evidence="1 2" key="1">
    <citation type="journal article" date="2016" name="Mol. Biol. Evol.">
        <title>Comparative Genomics of Early-Diverging Mushroom-Forming Fungi Provides Insights into the Origins of Lignocellulose Decay Capabilities.</title>
        <authorList>
            <person name="Nagy L.G."/>
            <person name="Riley R."/>
            <person name="Tritt A."/>
            <person name="Adam C."/>
            <person name="Daum C."/>
            <person name="Floudas D."/>
            <person name="Sun H."/>
            <person name="Yadav J.S."/>
            <person name="Pangilinan J."/>
            <person name="Larsson K.H."/>
            <person name="Matsuura K."/>
            <person name="Barry K."/>
            <person name="Labutti K."/>
            <person name="Kuo R."/>
            <person name="Ohm R.A."/>
            <person name="Bhattacharya S.S."/>
            <person name="Shirouzu T."/>
            <person name="Yoshinaga Y."/>
            <person name="Martin F.M."/>
            <person name="Grigoriev I.V."/>
            <person name="Hibbett D.S."/>
        </authorList>
    </citation>
    <scope>NUCLEOTIDE SEQUENCE [LARGE SCALE GENOMIC DNA]</scope>
    <source>
        <strain evidence="1 2">CBS 109695</strain>
    </source>
</reference>
<organism evidence="1 2">
    <name type="scientific">Athelia psychrophila</name>
    <dbReference type="NCBI Taxonomy" id="1759441"/>
    <lineage>
        <taxon>Eukaryota</taxon>
        <taxon>Fungi</taxon>
        <taxon>Dikarya</taxon>
        <taxon>Basidiomycota</taxon>
        <taxon>Agaricomycotina</taxon>
        <taxon>Agaricomycetes</taxon>
        <taxon>Agaricomycetidae</taxon>
        <taxon>Atheliales</taxon>
        <taxon>Atheliaceae</taxon>
        <taxon>Athelia</taxon>
    </lineage>
</organism>
<dbReference type="AlphaFoldDB" id="A0A166GW24"/>